<dbReference type="SFLD" id="SFLDG01129">
    <property type="entry name" value="C1.5:_HAD__Beta-PGM__Phosphata"/>
    <property type="match status" value="1"/>
</dbReference>
<sequence length="207" mass="23212">MTLSSGPIEAVVFDVGKVLFQWELRCLFEKLIDDPAELDWFLANVVTVEWHFEHDAGRLLADMAAERTALFPDHGHLIQAYTQRFNETIPGPVPGSLELVEALDAAGVPLYAITNFGDEFWQVFRPTQPVFDRFRDVVVSGVEKLVKPDPAIYALAARRFGHAPEAMLFIDDNRDNIESARACGWQAHHFHDAETLAADLRARGLIA</sequence>
<reference evidence="1 2" key="1">
    <citation type="submission" date="2024-03" db="EMBL/GenBank/DDBJ databases">
        <authorList>
            <person name="Jo J.-H."/>
        </authorList>
    </citation>
    <scope>NUCLEOTIDE SEQUENCE [LARGE SCALE GENOMIC DNA]</scope>
    <source>
        <strain evidence="1 2">PS1R-30</strain>
    </source>
</reference>
<gene>
    <name evidence="1" type="ORF">WG901_14710</name>
</gene>
<proteinExistence type="predicted"/>
<dbReference type="CDD" id="cd02603">
    <property type="entry name" value="HAD_sEH-N_like"/>
    <property type="match status" value="1"/>
</dbReference>
<dbReference type="SFLD" id="SFLDS00003">
    <property type="entry name" value="Haloacid_Dehalogenase"/>
    <property type="match status" value="1"/>
</dbReference>
<organism evidence="1 2">
    <name type="scientific">Novosphingobium anseongense</name>
    <dbReference type="NCBI Taxonomy" id="3133436"/>
    <lineage>
        <taxon>Bacteria</taxon>
        <taxon>Pseudomonadati</taxon>
        <taxon>Pseudomonadota</taxon>
        <taxon>Alphaproteobacteria</taxon>
        <taxon>Sphingomonadales</taxon>
        <taxon>Sphingomonadaceae</taxon>
        <taxon>Novosphingobium</taxon>
    </lineage>
</organism>
<dbReference type="RefSeq" id="WP_339587845.1">
    <property type="nucleotide sequence ID" value="NZ_JBBHJZ010000003.1"/>
</dbReference>
<name>A0ABU8RY70_9SPHN</name>
<dbReference type="PANTHER" id="PTHR43611:SF3">
    <property type="entry name" value="FLAVIN MONONUCLEOTIDE HYDROLASE 1, CHLOROPLATIC"/>
    <property type="match status" value="1"/>
</dbReference>
<keyword evidence="2" id="KW-1185">Reference proteome</keyword>
<accession>A0ABU8RY70</accession>
<dbReference type="Gene3D" id="3.40.50.1000">
    <property type="entry name" value="HAD superfamily/HAD-like"/>
    <property type="match status" value="1"/>
</dbReference>
<dbReference type="InterPro" id="IPR036412">
    <property type="entry name" value="HAD-like_sf"/>
</dbReference>
<dbReference type="Proteomes" id="UP001361239">
    <property type="component" value="Unassembled WGS sequence"/>
</dbReference>
<dbReference type="InterPro" id="IPR006439">
    <property type="entry name" value="HAD-SF_hydro_IA"/>
</dbReference>
<dbReference type="NCBIfam" id="TIGR01509">
    <property type="entry name" value="HAD-SF-IA-v3"/>
    <property type="match status" value="1"/>
</dbReference>
<dbReference type="PANTHER" id="PTHR43611">
    <property type="entry name" value="ALPHA-D-GLUCOSE 1-PHOSPHATE PHOSPHATASE"/>
    <property type="match status" value="1"/>
</dbReference>
<dbReference type="EMBL" id="JBBHJZ010000003">
    <property type="protein sequence ID" value="MEJ5977898.1"/>
    <property type="molecule type" value="Genomic_DNA"/>
</dbReference>
<dbReference type="Pfam" id="PF00702">
    <property type="entry name" value="Hydrolase"/>
    <property type="match status" value="1"/>
</dbReference>
<dbReference type="SUPFAM" id="SSF56784">
    <property type="entry name" value="HAD-like"/>
    <property type="match status" value="1"/>
</dbReference>
<evidence type="ECO:0000313" key="1">
    <source>
        <dbReference type="EMBL" id="MEJ5977898.1"/>
    </source>
</evidence>
<protein>
    <submittedName>
        <fullName evidence="1">HAD family phosphatase</fullName>
    </submittedName>
</protein>
<dbReference type="InterPro" id="IPR023214">
    <property type="entry name" value="HAD_sf"/>
</dbReference>
<comment type="caution">
    <text evidence="1">The sequence shown here is derived from an EMBL/GenBank/DDBJ whole genome shotgun (WGS) entry which is preliminary data.</text>
</comment>
<evidence type="ECO:0000313" key="2">
    <source>
        <dbReference type="Proteomes" id="UP001361239"/>
    </source>
</evidence>